<feature type="compositionally biased region" description="Low complexity" evidence="1">
    <location>
        <begin position="10"/>
        <end position="20"/>
    </location>
</feature>
<proteinExistence type="predicted"/>
<protein>
    <submittedName>
        <fullName evidence="2">Uncharacterized protein</fullName>
    </submittedName>
</protein>
<name>A0A0A9CS64_ARUDO</name>
<accession>A0A0A9CS64</accession>
<dbReference type="AlphaFoldDB" id="A0A0A9CS64"/>
<evidence type="ECO:0000313" key="2">
    <source>
        <dbReference type="EMBL" id="JAD74347.1"/>
    </source>
</evidence>
<evidence type="ECO:0000256" key="1">
    <source>
        <dbReference type="SAM" id="MobiDB-lite"/>
    </source>
</evidence>
<sequence>MASICSAMESSSRSTSRCAW</sequence>
<dbReference type="EMBL" id="GBRH01223548">
    <property type="protein sequence ID" value="JAD74347.1"/>
    <property type="molecule type" value="Transcribed_RNA"/>
</dbReference>
<reference evidence="2" key="2">
    <citation type="journal article" date="2015" name="Data Brief">
        <title>Shoot transcriptome of the giant reed, Arundo donax.</title>
        <authorList>
            <person name="Barrero R.A."/>
            <person name="Guerrero F.D."/>
            <person name="Moolhuijzen P."/>
            <person name="Goolsby J.A."/>
            <person name="Tidwell J."/>
            <person name="Bellgard S.E."/>
            <person name="Bellgard M.I."/>
        </authorList>
    </citation>
    <scope>NUCLEOTIDE SEQUENCE</scope>
    <source>
        <tissue evidence="2">Shoot tissue taken approximately 20 cm above the soil surface</tissue>
    </source>
</reference>
<feature type="region of interest" description="Disordered" evidence="1">
    <location>
        <begin position="1"/>
        <end position="20"/>
    </location>
</feature>
<reference evidence="2" key="1">
    <citation type="submission" date="2014-09" db="EMBL/GenBank/DDBJ databases">
        <authorList>
            <person name="Magalhaes I.L.F."/>
            <person name="Oliveira U."/>
            <person name="Santos F.R."/>
            <person name="Vidigal T.H.D.A."/>
            <person name="Brescovit A.D."/>
            <person name="Santos A.J."/>
        </authorList>
    </citation>
    <scope>NUCLEOTIDE SEQUENCE</scope>
    <source>
        <tissue evidence="2">Shoot tissue taken approximately 20 cm above the soil surface</tissue>
    </source>
</reference>
<organism evidence="2">
    <name type="scientific">Arundo donax</name>
    <name type="common">Giant reed</name>
    <name type="synonym">Donax arundinaceus</name>
    <dbReference type="NCBI Taxonomy" id="35708"/>
    <lineage>
        <taxon>Eukaryota</taxon>
        <taxon>Viridiplantae</taxon>
        <taxon>Streptophyta</taxon>
        <taxon>Embryophyta</taxon>
        <taxon>Tracheophyta</taxon>
        <taxon>Spermatophyta</taxon>
        <taxon>Magnoliopsida</taxon>
        <taxon>Liliopsida</taxon>
        <taxon>Poales</taxon>
        <taxon>Poaceae</taxon>
        <taxon>PACMAD clade</taxon>
        <taxon>Arundinoideae</taxon>
        <taxon>Arundineae</taxon>
        <taxon>Arundo</taxon>
    </lineage>
</organism>